<dbReference type="PANTHER" id="PTHR33048:SF129">
    <property type="entry name" value="INTEGRAL MEMBRANE PROTEIN-RELATED"/>
    <property type="match status" value="1"/>
</dbReference>
<keyword evidence="4 7" id="KW-0472">Membrane</keyword>
<dbReference type="EMBL" id="JAESVG020000010">
    <property type="protein sequence ID" value="KAG8623363.1"/>
    <property type="molecule type" value="Genomic_DNA"/>
</dbReference>
<feature type="region of interest" description="Disordered" evidence="6">
    <location>
        <begin position="324"/>
        <end position="343"/>
    </location>
</feature>
<sequence>MRIPPPEVLVTFPKGDFENPRLMGPALVIVNAIFMALTTVAVALRVYVRATMKRQFGKDDTFIVVALFFAIALGVNSIVANQFYGWDRHIWDLPYSMYPPSLITAMTGKILFSLAATFTRMSLIFFYFRLIHDAHLKWFRWVLHASQAWTIAVGITFVFLSIFICIPVQAYWTFPPLPTQQCLDEGLVTLVAGIINSLTDLFITLLPVPLIMRLKLPVRQRLGVLVLLCLGIVVTAAGVVRTYYIYKSLIASWDITWYAFYLWIAACVEIDLAVICACAPALKPLFSRLATSLSSSISSIVSPRPSSPSSDGTYAISKENLADCEGGWRPPKPMRKKKGLGLGDSRLSTFGTWLGRPEGAGEVERDERGRTKGFRGEEEIELVRETVVTEGVREDDSVMYIGPEPRGDRRGGVSS</sequence>
<protein>
    <recommendedName>
        <fullName evidence="8">Rhodopsin domain-containing protein</fullName>
    </recommendedName>
</protein>
<dbReference type="AlphaFoldDB" id="A0A8K0L030"/>
<dbReference type="PANTHER" id="PTHR33048">
    <property type="entry name" value="PTH11-LIKE INTEGRAL MEMBRANE PROTEIN (AFU_ORTHOLOGUE AFUA_5G11245)"/>
    <property type="match status" value="1"/>
</dbReference>
<comment type="similarity">
    <text evidence="5">Belongs to the SAT4 family.</text>
</comment>
<proteinExistence type="inferred from homology"/>
<evidence type="ECO:0000313" key="9">
    <source>
        <dbReference type="EMBL" id="KAG8623363.1"/>
    </source>
</evidence>
<feature type="region of interest" description="Disordered" evidence="6">
    <location>
        <begin position="394"/>
        <end position="415"/>
    </location>
</feature>
<reference evidence="9" key="1">
    <citation type="submission" date="2021-07" db="EMBL/GenBank/DDBJ databases">
        <title>Elsinoe batatas strain:CRI-CJ2 Genome sequencing and assembly.</title>
        <authorList>
            <person name="Huang L."/>
        </authorList>
    </citation>
    <scope>NUCLEOTIDE SEQUENCE</scope>
    <source>
        <strain evidence="9">CRI-CJ2</strain>
    </source>
</reference>
<keyword evidence="10" id="KW-1185">Reference proteome</keyword>
<evidence type="ECO:0000256" key="3">
    <source>
        <dbReference type="ARBA" id="ARBA00022989"/>
    </source>
</evidence>
<comment type="caution">
    <text evidence="9">The sequence shown here is derived from an EMBL/GenBank/DDBJ whole genome shotgun (WGS) entry which is preliminary data.</text>
</comment>
<evidence type="ECO:0000256" key="4">
    <source>
        <dbReference type="ARBA" id="ARBA00023136"/>
    </source>
</evidence>
<dbReference type="Pfam" id="PF20684">
    <property type="entry name" value="Fung_rhodopsin"/>
    <property type="match status" value="1"/>
</dbReference>
<name>A0A8K0L030_9PEZI</name>
<dbReference type="Proteomes" id="UP000809789">
    <property type="component" value="Unassembled WGS sequence"/>
</dbReference>
<keyword evidence="2 7" id="KW-0812">Transmembrane</keyword>
<dbReference type="InterPro" id="IPR049326">
    <property type="entry name" value="Rhodopsin_dom_fungi"/>
</dbReference>
<dbReference type="InterPro" id="IPR052337">
    <property type="entry name" value="SAT4-like"/>
</dbReference>
<feature type="compositionally biased region" description="Basic and acidic residues" evidence="6">
    <location>
        <begin position="405"/>
        <end position="415"/>
    </location>
</feature>
<feature type="transmembrane region" description="Helical" evidence="7">
    <location>
        <begin position="222"/>
        <end position="246"/>
    </location>
</feature>
<feature type="compositionally biased region" description="Basic and acidic residues" evidence="6">
    <location>
        <begin position="362"/>
        <end position="376"/>
    </location>
</feature>
<feature type="transmembrane region" description="Helical" evidence="7">
    <location>
        <begin position="103"/>
        <end position="128"/>
    </location>
</feature>
<feature type="transmembrane region" description="Helical" evidence="7">
    <location>
        <begin position="258"/>
        <end position="282"/>
    </location>
</feature>
<dbReference type="OrthoDB" id="4525788at2759"/>
<dbReference type="GO" id="GO:0016020">
    <property type="term" value="C:membrane"/>
    <property type="evidence" value="ECO:0007669"/>
    <property type="project" value="UniProtKB-SubCell"/>
</dbReference>
<keyword evidence="3 7" id="KW-1133">Transmembrane helix</keyword>
<feature type="region of interest" description="Disordered" evidence="6">
    <location>
        <begin position="357"/>
        <end position="376"/>
    </location>
</feature>
<feature type="transmembrane region" description="Helical" evidence="7">
    <location>
        <begin position="26"/>
        <end position="48"/>
    </location>
</feature>
<evidence type="ECO:0000256" key="6">
    <source>
        <dbReference type="SAM" id="MobiDB-lite"/>
    </source>
</evidence>
<feature type="transmembrane region" description="Helical" evidence="7">
    <location>
        <begin position="149"/>
        <end position="174"/>
    </location>
</feature>
<feature type="transmembrane region" description="Helical" evidence="7">
    <location>
        <begin position="186"/>
        <end position="210"/>
    </location>
</feature>
<comment type="subcellular location">
    <subcellularLocation>
        <location evidence="1">Membrane</location>
        <topology evidence="1">Multi-pass membrane protein</topology>
    </subcellularLocation>
</comment>
<evidence type="ECO:0000256" key="2">
    <source>
        <dbReference type="ARBA" id="ARBA00022692"/>
    </source>
</evidence>
<evidence type="ECO:0000256" key="1">
    <source>
        <dbReference type="ARBA" id="ARBA00004141"/>
    </source>
</evidence>
<gene>
    <name evidence="9" type="ORF">KVT40_008339</name>
</gene>
<evidence type="ECO:0000259" key="8">
    <source>
        <dbReference type="Pfam" id="PF20684"/>
    </source>
</evidence>
<evidence type="ECO:0000256" key="7">
    <source>
        <dbReference type="SAM" id="Phobius"/>
    </source>
</evidence>
<evidence type="ECO:0000256" key="5">
    <source>
        <dbReference type="ARBA" id="ARBA00038359"/>
    </source>
</evidence>
<feature type="domain" description="Rhodopsin" evidence="8">
    <location>
        <begin position="44"/>
        <end position="288"/>
    </location>
</feature>
<evidence type="ECO:0000313" key="10">
    <source>
        <dbReference type="Proteomes" id="UP000809789"/>
    </source>
</evidence>
<accession>A0A8K0L030</accession>
<feature type="transmembrane region" description="Helical" evidence="7">
    <location>
        <begin position="60"/>
        <end position="83"/>
    </location>
</feature>
<organism evidence="9 10">
    <name type="scientific">Elsinoe batatas</name>
    <dbReference type="NCBI Taxonomy" id="2601811"/>
    <lineage>
        <taxon>Eukaryota</taxon>
        <taxon>Fungi</taxon>
        <taxon>Dikarya</taxon>
        <taxon>Ascomycota</taxon>
        <taxon>Pezizomycotina</taxon>
        <taxon>Dothideomycetes</taxon>
        <taxon>Dothideomycetidae</taxon>
        <taxon>Myriangiales</taxon>
        <taxon>Elsinoaceae</taxon>
        <taxon>Elsinoe</taxon>
    </lineage>
</organism>